<dbReference type="PANTHER" id="PTHR32322">
    <property type="entry name" value="INNER MEMBRANE TRANSPORTER"/>
    <property type="match status" value="1"/>
</dbReference>
<dbReference type="RefSeq" id="WP_338048316.1">
    <property type="nucleotide sequence ID" value="NZ_AP024601.1"/>
</dbReference>
<feature type="transmembrane region" description="Helical" evidence="6">
    <location>
        <begin position="98"/>
        <end position="117"/>
    </location>
</feature>
<evidence type="ECO:0000256" key="6">
    <source>
        <dbReference type="SAM" id="Phobius"/>
    </source>
</evidence>
<keyword evidence="5 6" id="KW-0472">Membrane</keyword>
<dbReference type="InterPro" id="IPR050638">
    <property type="entry name" value="AA-Vitamin_Transporters"/>
</dbReference>
<comment type="subcellular location">
    <subcellularLocation>
        <location evidence="1">Endomembrane system</location>
        <topology evidence="1">Multi-pass membrane protein</topology>
    </subcellularLocation>
</comment>
<dbReference type="EMBL" id="AP024601">
    <property type="protein sequence ID" value="BCU80455.1"/>
    <property type="molecule type" value="Genomic_DNA"/>
</dbReference>
<feature type="transmembrane region" description="Helical" evidence="6">
    <location>
        <begin position="244"/>
        <end position="262"/>
    </location>
</feature>
<dbReference type="AlphaFoldDB" id="A0A8D5UE95"/>
<dbReference type="GO" id="GO:0016020">
    <property type="term" value="C:membrane"/>
    <property type="evidence" value="ECO:0007669"/>
    <property type="project" value="UniProtKB-SubCell"/>
</dbReference>
<name>A0A8D5UE95_9BACL</name>
<proteinExistence type="inferred from homology"/>
<comment type="similarity">
    <text evidence="2">Belongs to the EamA transporter family.</text>
</comment>
<dbReference type="SUPFAM" id="SSF103481">
    <property type="entry name" value="Multidrug resistance efflux transporter EmrE"/>
    <property type="match status" value="2"/>
</dbReference>
<evidence type="ECO:0000313" key="8">
    <source>
        <dbReference type="EMBL" id="BCU80455.1"/>
    </source>
</evidence>
<feature type="transmembrane region" description="Helical" evidence="6">
    <location>
        <begin position="215"/>
        <end position="237"/>
    </location>
</feature>
<dbReference type="PANTHER" id="PTHR32322:SF9">
    <property type="entry name" value="AMINO-ACID METABOLITE EFFLUX PUMP-RELATED"/>
    <property type="match status" value="1"/>
</dbReference>
<feature type="transmembrane region" description="Helical" evidence="6">
    <location>
        <begin position="124"/>
        <end position="143"/>
    </location>
</feature>
<keyword evidence="9" id="KW-1185">Reference proteome</keyword>
<organism evidence="8 9">
    <name type="scientific">Polycladomyces abyssicola</name>
    <dbReference type="NCBI Taxonomy" id="1125966"/>
    <lineage>
        <taxon>Bacteria</taxon>
        <taxon>Bacillati</taxon>
        <taxon>Bacillota</taxon>
        <taxon>Bacilli</taxon>
        <taxon>Bacillales</taxon>
        <taxon>Thermoactinomycetaceae</taxon>
        <taxon>Polycladomyces</taxon>
    </lineage>
</organism>
<evidence type="ECO:0000256" key="3">
    <source>
        <dbReference type="ARBA" id="ARBA00022692"/>
    </source>
</evidence>
<evidence type="ECO:0000256" key="4">
    <source>
        <dbReference type="ARBA" id="ARBA00022989"/>
    </source>
</evidence>
<feature type="transmembrane region" description="Helical" evidence="6">
    <location>
        <begin position="34"/>
        <end position="54"/>
    </location>
</feature>
<feature type="transmembrane region" description="Helical" evidence="6">
    <location>
        <begin position="66"/>
        <end position="86"/>
    </location>
</feature>
<feature type="domain" description="EamA" evidence="7">
    <location>
        <begin position="11"/>
        <end position="137"/>
    </location>
</feature>
<keyword evidence="3 6" id="KW-0812">Transmembrane</keyword>
<dbReference type="InterPro" id="IPR037185">
    <property type="entry name" value="EmrE-like"/>
</dbReference>
<dbReference type="Pfam" id="PF00892">
    <property type="entry name" value="EamA"/>
    <property type="match status" value="2"/>
</dbReference>
<evidence type="ECO:0000256" key="5">
    <source>
        <dbReference type="ARBA" id="ARBA00023136"/>
    </source>
</evidence>
<feature type="transmembrane region" description="Helical" evidence="6">
    <location>
        <begin position="179"/>
        <end position="200"/>
    </location>
</feature>
<evidence type="ECO:0000259" key="7">
    <source>
        <dbReference type="Pfam" id="PF00892"/>
    </source>
</evidence>
<feature type="transmembrane region" description="Helical" evidence="6">
    <location>
        <begin position="149"/>
        <end position="167"/>
    </location>
</feature>
<feature type="transmembrane region" description="Helical" evidence="6">
    <location>
        <begin position="7"/>
        <end position="28"/>
    </location>
</feature>
<dbReference type="InterPro" id="IPR000620">
    <property type="entry name" value="EamA_dom"/>
</dbReference>
<accession>A0A8D5UE95</accession>
<feature type="domain" description="EamA" evidence="7">
    <location>
        <begin position="152"/>
        <end position="287"/>
    </location>
</feature>
<gene>
    <name evidence="8" type="ORF">JIR001_02380</name>
</gene>
<evidence type="ECO:0000256" key="1">
    <source>
        <dbReference type="ARBA" id="ARBA00004127"/>
    </source>
</evidence>
<evidence type="ECO:0000256" key="2">
    <source>
        <dbReference type="ARBA" id="ARBA00007362"/>
    </source>
</evidence>
<reference evidence="8" key="1">
    <citation type="journal article" date="2013" name="Int. J. Syst. Evol. Microbiol.">
        <title>Polycladomyces abyssicola gen. nov., sp. nov., a thermophilic filamentous bacterium isolated from hemipelagic sediment.</title>
        <authorList>
            <person name="Tsubouchi T."/>
            <person name="Shimane Y."/>
            <person name="Mori K."/>
            <person name="Usui K."/>
            <person name="Hiraki T."/>
            <person name="Tame A."/>
            <person name="Uematsu K."/>
            <person name="Maruyama T."/>
            <person name="Hatada Y."/>
        </authorList>
    </citation>
    <scope>NUCLEOTIDE SEQUENCE</scope>
    <source>
        <strain evidence="8">JIR-001</strain>
    </source>
</reference>
<feature type="transmembrane region" description="Helical" evidence="6">
    <location>
        <begin position="268"/>
        <end position="286"/>
    </location>
</feature>
<dbReference type="KEGG" id="pabs:JIR001_02380"/>
<protein>
    <submittedName>
        <fullName evidence="8">ABC transporter permease</fullName>
    </submittedName>
</protein>
<evidence type="ECO:0000313" key="9">
    <source>
        <dbReference type="Proteomes" id="UP000677436"/>
    </source>
</evidence>
<dbReference type="Proteomes" id="UP000677436">
    <property type="component" value="Chromosome"/>
</dbReference>
<keyword evidence="4 6" id="KW-1133">Transmembrane helix</keyword>
<sequence length="300" mass="32549">MNHMFRLYGALVLLSLIWGLSFVFIKYLLEPAGIWGVVFLRCLAGVAVLIPLLLYRGVPPLRSIPWGPLVLVGVLNAGLPWGLISWSETQIHSNTASILNATTPIWTSLIGVVAYSVVLTKRQWIGIATGFVGILILMDFRVADLFREHFVGIGTMLVAAMCYGFASQYTKRFLSDVDVLLTATVTLVTGVGVGLIGMAFTRGVSLDALWNLKSAFALIGLGVFGSGIAYLLFFYMITAGGAQFAVNVTYLVPLTAIIWGAVLLHEPLSPHMVIGLLVIFAGIYLSTAQTKQKQTQVLRK</sequence>
<reference evidence="8" key="2">
    <citation type="journal article" date="2021" name="Microbiol. Resour. Announc.">
        <title>Complete Genome Sequence of Polycladomyces abyssicola JIR-001T, Isolated from Hemipelagic Sediment in Deep Seawater.</title>
        <authorList>
            <person name="Tsubouchi T."/>
            <person name="Kaneko Y."/>
        </authorList>
    </citation>
    <scope>NUCLEOTIDE SEQUENCE</scope>
    <source>
        <strain evidence="8">JIR-001</strain>
    </source>
</reference>